<evidence type="ECO:0000313" key="3">
    <source>
        <dbReference type="Proteomes" id="UP000001261"/>
    </source>
</evidence>
<dbReference type="OrthoDB" id="5340558at2759"/>
<proteinExistence type="predicted"/>
<organism evidence="2 3">
    <name type="scientific">Coccidioides immitis (strain RS)</name>
    <name type="common">Valley fever fungus</name>
    <dbReference type="NCBI Taxonomy" id="246410"/>
    <lineage>
        <taxon>Eukaryota</taxon>
        <taxon>Fungi</taxon>
        <taxon>Dikarya</taxon>
        <taxon>Ascomycota</taxon>
        <taxon>Pezizomycotina</taxon>
        <taxon>Eurotiomycetes</taxon>
        <taxon>Eurotiomycetidae</taxon>
        <taxon>Onygenales</taxon>
        <taxon>Onygenaceae</taxon>
        <taxon>Coccidioides</taxon>
    </lineage>
</organism>
<dbReference type="VEuPathDB" id="FungiDB:CIMG_07834"/>
<dbReference type="OMA" id="VIFIETC"/>
<dbReference type="AlphaFoldDB" id="J3K481"/>
<dbReference type="RefSeq" id="XP_001240671.2">
    <property type="nucleotide sequence ID" value="XM_001240670.2"/>
</dbReference>
<dbReference type="Proteomes" id="UP000001261">
    <property type="component" value="Unassembled WGS sequence"/>
</dbReference>
<evidence type="ECO:0000256" key="1">
    <source>
        <dbReference type="SAM" id="MobiDB-lite"/>
    </source>
</evidence>
<feature type="region of interest" description="Disordered" evidence="1">
    <location>
        <begin position="1"/>
        <end position="30"/>
    </location>
</feature>
<dbReference type="InParanoid" id="J3K481"/>
<gene>
    <name evidence="2" type="ORF">CIMG_07834</name>
</gene>
<feature type="compositionally biased region" description="Polar residues" evidence="1">
    <location>
        <begin position="1"/>
        <end position="22"/>
    </location>
</feature>
<sequence length="317" mass="36476">MSQRLGQLQSSRPTIEARTQSHPYRMPFSDASAMDRLPNEIWQMILDRAMIRDAPLCIHDFLSATGVAKRSIDAENKRKREQRDCNHITPKARQSRTRPNRVRVLTRNDPEGEEPLQANSSLAPTSTSLLHNLHKSQKPHFLDWQLINGTCQLFRKLGKRSFFANKTFAMEPAISEKLQQCKLKQLSVENQQMAVHYIRSVIFIETCLFSPRSILLLPRRVAIFPRLRWLDHLFAYAADSPSSPDEVLYSISTRKALVSPLHDLLCGIGVPTDRLELGSMRNKYVSWEELEATLRSDIYPMLRFVAEAKARQKKVKV</sequence>
<dbReference type="EMBL" id="GG704913">
    <property type="protein sequence ID" value="EAS29088.3"/>
    <property type="molecule type" value="Genomic_DNA"/>
</dbReference>
<evidence type="ECO:0000313" key="2">
    <source>
        <dbReference type="EMBL" id="EAS29088.3"/>
    </source>
</evidence>
<protein>
    <submittedName>
        <fullName evidence="2">Uncharacterized protein</fullName>
    </submittedName>
</protein>
<dbReference type="GeneID" id="4560298"/>
<dbReference type="KEGG" id="cim:CIMG_07834"/>
<reference evidence="3" key="1">
    <citation type="journal article" date="2009" name="Genome Res.">
        <title>Comparative genomic analyses of the human fungal pathogens Coccidioides and their relatives.</title>
        <authorList>
            <person name="Sharpton T.J."/>
            <person name="Stajich J.E."/>
            <person name="Rounsley S.D."/>
            <person name="Gardner M.J."/>
            <person name="Wortman J.R."/>
            <person name="Jordar V.S."/>
            <person name="Maiti R."/>
            <person name="Kodira C.D."/>
            <person name="Neafsey D.E."/>
            <person name="Zeng Q."/>
            <person name="Hung C.-Y."/>
            <person name="McMahan C."/>
            <person name="Muszewska A."/>
            <person name="Grynberg M."/>
            <person name="Mandel M.A."/>
            <person name="Kellner E.M."/>
            <person name="Barker B.M."/>
            <person name="Galgiani J.N."/>
            <person name="Orbach M.J."/>
            <person name="Kirkland T.N."/>
            <person name="Cole G.T."/>
            <person name="Henn M.R."/>
            <person name="Birren B.W."/>
            <person name="Taylor J.W."/>
        </authorList>
    </citation>
    <scope>NUCLEOTIDE SEQUENCE [LARGE SCALE GENOMIC DNA]</scope>
    <source>
        <strain evidence="3">RS</strain>
    </source>
</reference>
<reference evidence="3" key="2">
    <citation type="journal article" date="2010" name="Genome Res.">
        <title>Population genomic sequencing of Coccidioides fungi reveals recent hybridization and transposon control.</title>
        <authorList>
            <person name="Neafsey D.E."/>
            <person name="Barker B.M."/>
            <person name="Sharpton T.J."/>
            <person name="Stajich J.E."/>
            <person name="Park D.J."/>
            <person name="Whiston E."/>
            <person name="Hung C.-Y."/>
            <person name="McMahan C."/>
            <person name="White J."/>
            <person name="Sykes S."/>
            <person name="Heiman D."/>
            <person name="Young S."/>
            <person name="Zeng Q."/>
            <person name="Abouelleil A."/>
            <person name="Aftuck L."/>
            <person name="Bessette D."/>
            <person name="Brown A."/>
            <person name="FitzGerald M."/>
            <person name="Lui A."/>
            <person name="Macdonald J.P."/>
            <person name="Priest M."/>
            <person name="Orbach M.J."/>
            <person name="Galgiani J.N."/>
            <person name="Kirkland T.N."/>
            <person name="Cole G.T."/>
            <person name="Birren B.W."/>
            <person name="Henn M.R."/>
            <person name="Taylor J.W."/>
            <person name="Rounsley S.D."/>
        </authorList>
    </citation>
    <scope>GENOME REANNOTATION</scope>
    <source>
        <strain evidence="3">RS</strain>
    </source>
</reference>
<accession>J3K481</accession>
<name>J3K481_COCIM</name>
<feature type="compositionally biased region" description="Basic and acidic residues" evidence="1">
    <location>
        <begin position="71"/>
        <end position="86"/>
    </location>
</feature>
<keyword evidence="3" id="KW-1185">Reference proteome</keyword>
<feature type="region of interest" description="Disordered" evidence="1">
    <location>
        <begin position="71"/>
        <end position="99"/>
    </location>
</feature>